<name>A0A081BX51_VECG1</name>
<feature type="transmembrane region" description="Helical" evidence="2">
    <location>
        <begin position="615"/>
        <end position="632"/>
    </location>
</feature>
<feature type="transmembrane region" description="Helical" evidence="2">
    <location>
        <begin position="308"/>
        <end position="332"/>
    </location>
</feature>
<keyword evidence="2" id="KW-0472">Membrane</keyword>
<dbReference type="InterPro" id="IPR010656">
    <property type="entry name" value="DctM"/>
</dbReference>
<feature type="transmembrane region" description="Helical" evidence="2">
    <location>
        <begin position="85"/>
        <end position="104"/>
    </location>
</feature>
<dbReference type="Pfam" id="PF06808">
    <property type="entry name" value="DctM"/>
    <property type="match status" value="2"/>
</dbReference>
<feature type="domain" description="TRAP C4-dicarboxylate transport system permease DctM subunit" evidence="3">
    <location>
        <begin position="616"/>
        <end position="858"/>
    </location>
</feature>
<feature type="transmembrane region" description="Helical" evidence="2">
    <location>
        <begin position="905"/>
        <end position="933"/>
    </location>
</feature>
<feature type="transmembrane region" description="Helical" evidence="2">
    <location>
        <begin position="248"/>
        <end position="266"/>
    </location>
</feature>
<keyword evidence="2" id="KW-0812">Transmembrane</keyword>
<evidence type="ECO:0000256" key="2">
    <source>
        <dbReference type="SAM" id="Phobius"/>
    </source>
</evidence>
<evidence type="ECO:0000313" key="5">
    <source>
        <dbReference type="Proteomes" id="UP000030661"/>
    </source>
</evidence>
<feature type="region of interest" description="Disordered" evidence="1">
    <location>
        <begin position="1"/>
        <end position="23"/>
    </location>
</feature>
<dbReference type="NCBIfam" id="TIGR02123">
    <property type="entry name" value="TRAP_fused"/>
    <property type="match status" value="1"/>
</dbReference>
<feature type="transmembrane region" description="Helical" evidence="2">
    <location>
        <begin position="590"/>
        <end position="609"/>
    </location>
</feature>
<evidence type="ECO:0000256" key="1">
    <source>
        <dbReference type="SAM" id="MobiDB-lite"/>
    </source>
</evidence>
<keyword evidence="5" id="KW-1185">Reference proteome</keyword>
<organism evidence="4">
    <name type="scientific">Vecturithrix granuli</name>
    <dbReference type="NCBI Taxonomy" id="1499967"/>
    <lineage>
        <taxon>Bacteria</taxon>
        <taxon>Candidatus Moduliflexota</taxon>
        <taxon>Candidatus Vecturitrichia</taxon>
        <taxon>Candidatus Vecturitrichales</taxon>
        <taxon>Candidatus Vecturitrichaceae</taxon>
        <taxon>Candidatus Vecturithrix</taxon>
    </lineage>
</organism>
<feature type="transmembrane region" description="Helical" evidence="2">
    <location>
        <begin position="675"/>
        <end position="700"/>
    </location>
</feature>
<feature type="transmembrane region" description="Helical" evidence="2">
    <location>
        <begin position="868"/>
        <end position="893"/>
    </location>
</feature>
<dbReference type="STRING" id="1499967.U27_03870"/>
<feature type="transmembrane region" description="Helical" evidence="2">
    <location>
        <begin position="567"/>
        <end position="583"/>
    </location>
</feature>
<dbReference type="EMBL" id="DF820465">
    <property type="protein sequence ID" value="GAK56906.1"/>
    <property type="molecule type" value="Genomic_DNA"/>
</dbReference>
<feature type="transmembrane region" description="Helical" evidence="2">
    <location>
        <begin position="61"/>
        <end position="79"/>
    </location>
</feature>
<feature type="transmembrane region" description="Helical" evidence="2">
    <location>
        <begin position="637"/>
        <end position="655"/>
    </location>
</feature>
<feature type="domain" description="TRAP C4-dicarboxylate transport system permease DctM subunit" evidence="3">
    <location>
        <begin position="289"/>
        <end position="568"/>
    </location>
</feature>
<dbReference type="PANTHER" id="PTHR43849">
    <property type="entry name" value="BLL3936 PROTEIN"/>
    <property type="match status" value="1"/>
</dbReference>
<feature type="compositionally biased region" description="Basic and acidic residues" evidence="1">
    <location>
        <begin position="1"/>
        <end position="11"/>
    </location>
</feature>
<feature type="transmembrane region" description="Helical" evidence="2">
    <location>
        <begin position="352"/>
        <end position="374"/>
    </location>
</feature>
<gene>
    <name evidence="4" type="ORF">U27_03870</name>
</gene>
<accession>A0A081BX51</accession>
<dbReference type="InterPro" id="IPR011853">
    <property type="entry name" value="TRAP_DctM-Dct_fused"/>
</dbReference>
<evidence type="ECO:0000313" key="4">
    <source>
        <dbReference type="EMBL" id="GAK56906.1"/>
    </source>
</evidence>
<dbReference type="PANTHER" id="PTHR43849:SF2">
    <property type="entry name" value="BLL3936 PROTEIN"/>
    <property type="match status" value="1"/>
</dbReference>
<reference evidence="4" key="1">
    <citation type="journal article" date="2015" name="PeerJ">
        <title>First genomic representation of candidate bacterial phylum KSB3 points to enhanced environmental sensing as a trigger of wastewater bulking.</title>
        <authorList>
            <person name="Sekiguchi Y."/>
            <person name="Ohashi A."/>
            <person name="Parks D.H."/>
            <person name="Yamauchi T."/>
            <person name="Tyson G.W."/>
            <person name="Hugenholtz P."/>
        </authorList>
    </citation>
    <scope>NUCLEOTIDE SEQUENCE [LARGE SCALE GENOMIC DNA]</scope>
</reference>
<keyword evidence="2" id="KW-1133">Transmembrane helix</keyword>
<dbReference type="HOGENOM" id="CLU_007041_3_1_0"/>
<feature type="transmembrane region" description="Helical" evidence="2">
    <location>
        <begin position="831"/>
        <end position="856"/>
    </location>
</feature>
<feature type="transmembrane region" description="Helical" evidence="2">
    <location>
        <begin position="730"/>
        <end position="750"/>
    </location>
</feature>
<feature type="transmembrane region" description="Helical" evidence="2">
    <location>
        <begin position="116"/>
        <end position="138"/>
    </location>
</feature>
<feature type="transmembrane region" description="Helical" evidence="2">
    <location>
        <begin position="278"/>
        <end position="296"/>
    </location>
</feature>
<dbReference type="AlphaFoldDB" id="A0A081BX51"/>
<evidence type="ECO:0000259" key="3">
    <source>
        <dbReference type="Pfam" id="PF06808"/>
    </source>
</evidence>
<proteinExistence type="predicted"/>
<feature type="transmembrane region" description="Helical" evidence="2">
    <location>
        <begin position="524"/>
        <end position="555"/>
    </location>
</feature>
<dbReference type="Proteomes" id="UP000030661">
    <property type="component" value="Unassembled WGS sequence"/>
</dbReference>
<protein>
    <submittedName>
        <fullName evidence="4">Predicted TRAP-type transport system, permease component</fullName>
    </submittedName>
</protein>
<sequence>MNTNNHKDYREQSSQPSEPIADHEPLLNGVQELSEEEKKKLIEKYDAESRYRHVVGWTKRLVAVMAIILSFIALYTAGFGLPPEWIHRCVYLTFVLSLVFLLYPINPGASWKPIPLILDGCYGLIGATLITIIVKNLIKDPGPGIPVIFVLCAVTLFYFKIRTLLAARTIVFCDLAVSASGFIMLLDFTWKLLQAPKNFTDTTTLGFQLFLWAILVALHGVLLSTLYSSIKKIKMEAPSLPNPDTPTYFDWICAILCVAFSMYIVVDYEQIIFRAGDAVRLDFIIGAVAIVLVLEATRRSVGTPLPVIGLLALMIAFYGRNMAGIPVLQYFAHRGYSVPRIIEHMYLGTEGIYGIPTGVVATYVFHFVLFGLFISKTGLGQLFIDLAMALAGWSAGGPAKVAVISSGFLGMISGSSVANTVTTGAFTIPLMKKVGYKPDFAGAVEASASTGGQITPPIMGAAAFIMAEFLQIPYIKIAICAILPALVHYFSVIAQIHLEAVRAGIKGVPREQLPKAGKLLRENYLLLLPLVLIVYLLLIGRTPFLAAFWAILLSVSQAQVHDRTKPFLYTILLSFPFMMWLEMPTTVTKLAIFWILWAAVFAYGIWKTWKSSDNLANWAALILNLAMPLIVLAGYRLFYAAFVAQIGLIVVGMFYKETNMSLQDFLAAMEGGARNALSVGAAVATVGFIVGTTVLTGLGLKFSQITIDMSAGLADLVNPLFFGLFSSNQLILFFTLVMTGIACIILGMGVPTTAQYIITSMIAAPAISQILPDAMIPSLVNDPEFLQLVKYLLSHMFVLYYGILADVTPPVALAAYAAAGISGGNAFKTGFLAFYLSLGKAMVPFFFIYTPALLLMPWLLKSEAGLPIFALIGTLFTLCMGIIMVSCAFSGYFVDVFKWYEYPLFFLIAIFFFSLEFWTSFIALALAAAAYFWQKKRKAHREQFAPA</sequence>
<feature type="transmembrane region" description="Helical" evidence="2">
    <location>
        <begin position="797"/>
        <end position="819"/>
    </location>
</feature>
<dbReference type="eggNOG" id="COG4666">
    <property type="taxonomic scope" value="Bacteria"/>
</dbReference>
<feature type="transmembrane region" description="Helical" evidence="2">
    <location>
        <begin position="144"/>
        <end position="159"/>
    </location>
</feature>
<feature type="transmembrane region" description="Helical" evidence="2">
    <location>
        <begin position="171"/>
        <end position="193"/>
    </location>
</feature>
<feature type="transmembrane region" description="Helical" evidence="2">
    <location>
        <begin position="205"/>
        <end position="227"/>
    </location>
</feature>